<gene>
    <name evidence="1" type="ordered locus">Hlac_2547</name>
</gene>
<proteinExistence type="predicted"/>
<organism evidence="1 2">
    <name type="scientific">Halorubrum lacusprofundi (strain ATCC 49239 / DSM 5036 / JCM 8891 / ACAM 34)</name>
    <dbReference type="NCBI Taxonomy" id="416348"/>
    <lineage>
        <taxon>Archaea</taxon>
        <taxon>Methanobacteriati</taxon>
        <taxon>Methanobacteriota</taxon>
        <taxon>Stenosarchaea group</taxon>
        <taxon>Halobacteria</taxon>
        <taxon>Halobacteriales</taxon>
        <taxon>Haloferacaceae</taxon>
        <taxon>Halorubrum</taxon>
    </lineage>
</organism>
<sequence length="34" mass="3904">MSAQTPSEDRLVEWANLVDENVPEKLREERSGDC</sequence>
<protein>
    <submittedName>
        <fullName evidence="1">Uncharacterized protein</fullName>
    </submittedName>
</protein>
<keyword evidence="2" id="KW-1185">Reference proteome</keyword>
<dbReference type="HOGENOM" id="CLU_3371309_0_0_2"/>
<dbReference type="EMBL" id="CP001365">
    <property type="protein sequence ID" value="ACM58119.1"/>
    <property type="molecule type" value="Genomic_DNA"/>
</dbReference>
<dbReference type="Proteomes" id="UP000000740">
    <property type="component" value="Chromosome 1"/>
</dbReference>
<dbReference type="KEGG" id="hla:Hlac_2547"/>
<evidence type="ECO:0000313" key="2">
    <source>
        <dbReference type="Proteomes" id="UP000000740"/>
    </source>
</evidence>
<dbReference type="AlphaFoldDB" id="B9LTE7"/>
<accession>B9LTE7</accession>
<evidence type="ECO:0000313" key="1">
    <source>
        <dbReference type="EMBL" id="ACM58119.1"/>
    </source>
</evidence>
<reference evidence="1 2" key="1">
    <citation type="journal article" date="2016" name="Stand. Genomic Sci.">
        <title>Complete genome sequence of the Antarctic Halorubrum lacusprofundi type strain ACAM 34.</title>
        <authorList>
            <person name="Anderson I.J."/>
            <person name="DasSarma P."/>
            <person name="Lucas S."/>
            <person name="Copeland A."/>
            <person name="Lapidus A."/>
            <person name="Del Rio T.G."/>
            <person name="Tice H."/>
            <person name="Dalin E."/>
            <person name="Bruce D.C."/>
            <person name="Goodwin L."/>
            <person name="Pitluck S."/>
            <person name="Sims D."/>
            <person name="Brettin T.S."/>
            <person name="Detter J.C."/>
            <person name="Han C.S."/>
            <person name="Larimer F."/>
            <person name="Hauser L."/>
            <person name="Land M."/>
            <person name="Ivanova N."/>
            <person name="Richardson P."/>
            <person name="Cavicchioli R."/>
            <person name="DasSarma S."/>
            <person name="Woese C.R."/>
            <person name="Kyrpides N.C."/>
        </authorList>
    </citation>
    <scope>NUCLEOTIDE SEQUENCE [LARGE SCALE GENOMIC DNA]</scope>
    <source>
        <strain evidence="2">ATCC 49239 / DSM 5036 / JCM 8891 / ACAM 34</strain>
    </source>
</reference>
<name>B9LTE7_HALLT</name>